<protein>
    <submittedName>
        <fullName evidence="3">Uncharacterized protein</fullName>
    </submittedName>
</protein>
<accession>A0AAC9JD83</accession>
<gene>
    <name evidence="3" type="ORF">BM524_11455</name>
</gene>
<evidence type="ECO:0000256" key="2">
    <source>
        <dbReference type="SAM" id="MobiDB-lite"/>
    </source>
</evidence>
<dbReference type="Proteomes" id="UP000182101">
    <property type="component" value="Chromosome"/>
</dbReference>
<evidence type="ECO:0000256" key="1">
    <source>
        <dbReference type="SAM" id="Coils"/>
    </source>
</evidence>
<name>A0AAC9JD83_9ALTE</name>
<reference evidence="3 4" key="1">
    <citation type="submission" date="2016-11" db="EMBL/GenBank/DDBJ databases">
        <title>Networking in microbes: conjugative elements and plasmids in the genus Alteromonas.</title>
        <authorList>
            <person name="Lopez-Perez M."/>
            <person name="Ramon-Marco N."/>
            <person name="Rodriguez-Valera F."/>
        </authorList>
    </citation>
    <scope>NUCLEOTIDE SEQUENCE [LARGE SCALE GENOMIC DNA]</scope>
    <source>
        <strain evidence="3 4">CP48</strain>
    </source>
</reference>
<feature type="region of interest" description="Disordered" evidence="2">
    <location>
        <begin position="1"/>
        <end position="21"/>
    </location>
</feature>
<organism evidence="3 4">
    <name type="scientific">Alteromonas mediterranea</name>
    <dbReference type="NCBI Taxonomy" id="314275"/>
    <lineage>
        <taxon>Bacteria</taxon>
        <taxon>Pseudomonadati</taxon>
        <taxon>Pseudomonadota</taxon>
        <taxon>Gammaproteobacteria</taxon>
        <taxon>Alteromonadales</taxon>
        <taxon>Alteromonadaceae</taxon>
        <taxon>Alteromonas/Salinimonas group</taxon>
        <taxon>Alteromonas</taxon>
    </lineage>
</organism>
<evidence type="ECO:0000313" key="4">
    <source>
        <dbReference type="Proteomes" id="UP000182101"/>
    </source>
</evidence>
<feature type="compositionally biased region" description="Low complexity" evidence="2">
    <location>
        <begin position="154"/>
        <end position="170"/>
    </location>
</feature>
<dbReference type="EMBL" id="CP018024">
    <property type="protein sequence ID" value="APD90365.1"/>
    <property type="molecule type" value="Genomic_DNA"/>
</dbReference>
<keyword evidence="1" id="KW-0175">Coiled coil</keyword>
<feature type="region of interest" description="Disordered" evidence="2">
    <location>
        <begin position="146"/>
        <end position="269"/>
    </location>
</feature>
<sequence>MSNKNTPNSKSVSALDSNSTARNGIAATPIKSSPLFGWLYAGTDLLSAKLDQVAGMVSQRIDDTHETINAMQTKGLEVESELRQTLNPFAIVDSAQKLVSSTPLFSMFSGGQKRQQKEQQLEALNAKVDLLVEQVALLAAKEAAKQVKAKETVAKPAAAKRATAKSSVAANTPRARKTSAATTKAASKPASTSTKPATAKSTASSKASSTTSKSTATKASANKTTAKTTASKTSGSKAAPKSISASSTTSTEKSSTSAANSNNVKKDGE</sequence>
<feature type="compositionally biased region" description="Low complexity" evidence="2">
    <location>
        <begin position="178"/>
        <end position="263"/>
    </location>
</feature>
<evidence type="ECO:0000313" key="3">
    <source>
        <dbReference type="EMBL" id="APD90365.1"/>
    </source>
</evidence>
<dbReference type="RefSeq" id="WP_071959509.1">
    <property type="nucleotide sequence ID" value="NZ_CP018024.1"/>
</dbReference>
<proteinExistence type="predicted"/>
<feature type="coiled-coil region" evidence="1">
    <location>
        <begin position="114"/>
        <end position="141"/>
    </location>
</feature>
<dbReference type="AlphaFoldDB" id="A0AAC9JD83"/>